<reference evidence="3" key="1">
    <citation type="journal article" date="2019" name="Int. J. Syst. Evol. Microbiol.">
        <title>The Global Catalogue of Microorganisms (GCM) 10K type strain sequencing project: providing services to taxonomists for standard genome sequencing and annotation.</title>
        <authorList>
            <consortium name="The Broad Institute Genomics Platform"/>
            <consortium name="The Broad Institute Genome Sequencing Center for Infectious Disease"/>
            <person name="Wu L."/>
            <person name="Ma J."/>
        </authorList>
    </citation>
    <scope>NUCLEOTIDE SEQUENCE [LARGE SCALE GENOMIC DNA]</scope>
    <source>
        <strain evidence="3">JCM 17085</strain>
    </source>
</reference>
<keyword evidence="1" id="KW-0472">Membrane</keyword>
<keyword evidence="1" id="KW-1133">Transmembrane helix</keyword>
<evidence type="ECO:0000256" key="1">
    <source>
        <dbReference type="SAM" id="Phobius"/>
    </source>
</evidence>
<proteinExistence type="predicted"/>
<keyword evidence="1" id="KW-0812">Transmembrane</keyword>
<feature type="transmembrane region" description="Helical" evidence="1">
    <location>
        <begin position="58"/>
        <end position="75"/>
    </location>
</feature>
<feature type="transmembrane region" description="Helical" evidence="1">
    <location>
        <begin position="34"/>
        <end position="51"/>
    </location>
</feature>
<feature type="transmembrane region" description="Helical" evidence="1">
    <location>
        <begin position="160"/>
        <end position="178"/>
    </location>
</feature>
<keyword evidence="3" id="KW-1185">Reference proteome</keyword>
<dbReference type="EMBL" id="BAABCV010000003">
    <property type="protein sequence ID" value="GAA4090005.1"/>
    <property type="molecule type" value="Genomic_DNA"/>
</dbReference>
<evidence type="ECO:0000313" key="3">
    <source>
        <dbReference type="Proteomes" id="UP001500841"/>
    </source>
</evidence>
<accession>A0ABP7WJI5</accession>
<dbReference type="InterPro" id="IPR046487">
    <property type="entry name" value="DUF6580"/>
</dbReference>
<feature type="transmembrane region" description="Helical" evidence="1">
    <location>
        <begin position="87"/>
        <end position="104"/>
    </location>
</feature>
<feature type="transmembrane region" description="Helical" evidence="1">
    <location>
        <begin position="111"/>
        <end position="132"/>
    </location>
</feature>
<name>A0ABP7WJI5_9SPHI</name>
<dbReference type="Pfam" id="PF20221">
    <property type="entry name" value="DUF6580"/>
    <property type="match status" value="1"/>
</dbReference>
<feature type="transmembrane region" description="Helical" evidence="1">
    <location>
        <begin position="12"/>
        <end position="28"/>
    </location>
</feature>
<organism evidence="2 3">
    <name type="scientific">Mucilaginibacter panaciglaebae</name>
    <dbReference type="NCBI Taxonomy" id="502331"/>
    <lineage>
        <taxon>Bacteria</taxon>
        <taxon>Pseudomonadati</taxon>
        <taxon>Bacteroidota</taxon>
        <taxon>Sphingobacteriia</taxon>
        <taxon>Sphingobacteriales</taxon>
        <taxon>Sphingobacteriaceae</taxon>
        <taxon>Mucilaginibacter</taxon>
    </lineage>
</organism>
<comment type="caution">
    <text evidence="2">The sequence shown here is derived from an EMBL/GenBank/DDBJ whole genome shotgun (WGS) entry which is preliminary data.</text>
</comment>
<protein>
    <submittedName>
        <fullName evidence="2">Uncharacterized protein</fullName>
    </submittedName>
</protein>
<dbReference type="Proteomes" id="UP001500841">
    <property type="component" value="Unassembled WGS sequence"/>
</dbReference>
<evidence type="ECO:0000313" key="2">
    <source>
        <dbReference type="EMBL" id="GAA4090005.1"/>
    </source>
</evidence>
<dbReference type="RefSeq" id="WP_345101296.1">
    <property type="nucleotide sequence ID" value="NZ_BAABCV010000003.1"/>
</dbReference>
<sequence>MSLQKTNTRNAVLILMIVAATAMRFVSYKFPGVFSNFTPVGAIAVFGGVYFTDKWKAYVVVLLTLFCSDVLINYLYTSKLNLLSGDTFWNCVCFALVIFIGSLIRKINWGTGLVILFAPVLVHWLIMDMPWINDAGGLFPKTTGGYLAALSAAVPFEKNMLLGDIVFGALLFGSFELAKRKYTVLRTQRELAL</sequence>
<gene>
    <name evidence="2" type="ORF">GCM10022392_09330</name>
</gene>